<evidence type="ECO:0000256" key="1">
    <source>
        <dbReference type="SAM" id="SignalP"/>
    </source>
</evidence>
<dbReference type="AlphaFoldDB" id="A0A9J6PDJ8"/>
<dbReference type="InterPro" id="IPR017467">
    <property type="entry name" value="CHP03016_PEP-CTERM"/>
</dbReference>
<dbReference type="NCBIfam" id="TIGR03016">
    <property type="entry name" value="pepcterm_hypo_1"/>
    <property type="match status" value="1"/>
</dbReference>
<feature type="chain" id="PRO_5039901136" evidence="1">
    <location>
        <begin position="20"/>
        <end position="497"/>
    </location>
</feature>
<dbReference type="Proteomes" id="UP001055804">
    <property type="component" value="Unassembled WGS sequence"/>
</dbReference>
<accession>A0A9J6PDJ8</accession>
<evidence type="ECO:0000313" key="2">
    <source>
        <dbReference type="EMBL" id="MCP1335896.1"/>
    </source>
</evidence>
<sequence>MKRAVALVTASTVAGVAVATARPLEITPYVGAEVTISDNIDLAPSGQEDSAIVTTAYGGFEALYDSPRFRGGGVLELAGDVYHGRDNGKKFDGLRLNTNAFGTAEIIPNRVYVDMSGYWRDVLINSDGRISLNPVAGAGERTGVGNITISPSYRQPLGSNLIGEVRTTHSLTGGASGDISTEVRNAARASLGTTRPFGRFGFESFAEYSNTDSDETGDVNDLERMTAQFTGSYELSPRFALLGRVGYDEIDSAGFTEEMSGFSYGGGFRARPTPRSSVEVIVGERYNELNVEADARYQLTDRITAGVRYYQDVATSSYSETELFQARFLQSFGIFGTPTESQLAFAQQEVALLQAAGFLSTGSTNRVYRSTVLSGYLSGQFNTNLVYLNVFGQERDFDILQPGDPSIDDQSINFVAGWEKQFSPRLTGTAEATYRYYTGDNPVTSDSDTYGLRLVADYQLTPNVDIYGGLIHTTRQATFNADEYRENAALFGARARF</sequence>
<gene>
    <name evidence="2" type="ORF">NJQ99_05695</name>
</gene>
<protein>
    <submittedName>
        <fullName evidence="2">TIGR03016 family PEP-CTERM system-associated outer membrane protein</fullName>
    </submittedName>
</protein>
<dbReference type="SUPFAM" id="SSF56935">
    <property type="entry name" value="Porins"/>
    <property type="match status" value="1"/>
</dbReference>
<reference evidence="2" key="1">
    <citation type="submission" date="2022-06" db="EMBL/GenBank/DDBJ databases">
        <title>Isolation and Genomics of Futiania mangrovii gen. nov., sp. nov., a Rare and Metabolically-versatile member in the Class Alphaproteobacteria.</title>
        <authorList>
            <person name="Liu L."/>
            <person name="Huang W.-C."/>
            <person name="Pan J."/>
            <person name="Li J."/>
            <person name="Huang Y."/>
            <person name="Du H."/>
            <person name="Liu Y."/>
            <person name="Li M."/>
        </authorList>
    </citation>
    <scope>NUCLEOTIDE SEQUENCE</scope>
    <source>
        <strain evidence="2">FT118</strain>
    </source>
</reference>
<evidence type="ECO:0000313" key="3">
    <source>
        <dbReference type="Proteomes" id="UP001055804"/>
    </source>
</evidence>
<organism evidence="2 3">
    <name type="scientific">Futiania mangrovi</name>
    <dbReference type="NCBI Taxonomy" id="2959716"/>
    <lineage>
        <taxon>Bacteria</taxon>
        <taxon>Pseudomonadati</taxon>
        <taxon>Pseudomonadota</taxon>
        <taxon>Alphaproteobacteria</taxon>
        <taxon>Futianiales</taxon>
        <taxon>Futianiaceae</taxon>
        <taxon>Futiania</taxon>
    </lineage>
</organism>
<dbReference type="EMBL" id="JAMZFT010000001">
    <property type="protein sequence ID" value="MCP1335896.1"/>
    <property type="molecule type" value="Genomic_DNA"/>
</dbReference>
<keyword evidence="1" id="KW-0732">Signal</keyword>
<feature type="signal peptide" evidence="1">
    <location>
        <begin position="1"/>
        <end position="19"/>
    </location>
</feature>
<keyword evidence="3" id="KW-1185">Reference proteome</keyword>
<dbReference type="RefSeq" id="WP_269331823.1">
    <property type="nucleotide sequence ID" value="NZ_JAMZFT010000001.1"/>
</dbReference>
<proteinExistence type="predicted"/>
<comment type="caution">
    <text evidence="2">The sequence shown here is derived from an EMBL/GenBank/DDBJ whole genome shotgun (WGS) entry which is preliminary data.</text>
</comment>
<name>A0A9J6PDJ8_9PROT</name>